<gene>
    <name evidence="1" type="ORF">J4732_18825</name>
</gene>
<protein>
    <submittedName>
        <fullName evidence="1">Uncharacterized protein</fullName>
    </submittedName>
</protein>
<proteinExistence type="predicted"/>
<evidence type="ECO:0000313" key="1">
    <source>
        <dbReference type="EMBL" id="MBO2007226.1"/>
    </source>
</evidence>
<reference evidence="1" key="1">
    <citation type="submission" date="2021-03" db="EMBL/GenBank/DDBJ databases">
        <title>Molecular epidemiology and mechanisms of colistin and carbapenem resistance in Enterobacteriaceae from clinical isolates, the environment and porcine samples in Pretoria, South Africa.</title>
        <authorList>
            <person name="Bogoshi D."/>
            <person name="Mbelle N.M."/>
            <person name="Naidoo V."/>
            <person name="Osei Sekyere J."/>
        </authorList>
    </citation>
    <scope>NUCLEOTIDE SEQUENCE</scope>
    <source>
        <strain evidence="1">C080</strain>
    </source>
</reference>
<organism evidence="1">
    <name type="scientific">Serratia marcescens</name>
    <dbReference type="NCBI Taxonomy" id="615"/>
    <lineage>
        <taxon>Bacteria</taxon>
        <taxon>Pseudomonadati</taxon>
        <taxon>Pseudomonadota</taxon>
        <taxon>Gammaproteobacteria</taxon>
        <taxon>Enterobacterales</taxon>
        <taxon>Yersiniaceae</taxon>
        <taxon>Serratia</taxon>
    </lineage>
</organism>
<accession>A0A939SRF4</accession>
<comment type="caution">
    <text evidence="1">The sequence shown here is derived from an EMBL/GenBank/DDBJ whole genome shotgun (WGS) entry which is preliminary data.</text>
</comment>
<dbReference type="EMBL" id="JAGETR010000146">
    <property type="protein sequence ID" value="MBO2007226.1"/>
    <property type="molecule type" value="Genomic_DNA"/>
</dbReference>
<name>A0A939SRF4_SERMA</name>
<sequence>MDLRGGHSLHRPDGGARHRAIRGAAYRDHFTPCFTPTAPQTVHWPQMPMLADYALRDYARPDNGGIVCHCELVTQRKSRQCSIPPCRRVHRRAAAPHARDDGAL</sequence>
<dbReference type="AlphaFoldDB" id="A0A939SRF4"/>